<name>A0A9X2JDI1_9SPHI</name>
<gene>
    <name evidence="1" type="ORF">NF867_08660</name>
</gene>
<reference evidence="1" key="1">
    <citation type="submission" date="2022-06" db="EMBL/GenBank/DDBJ databases">
        <title>Solitalea sp. MAHUQ-68 isolated from rhizospheric soil.</title>
        <authorList>
            <person name="Huq M.A."/>
        </authorList>
    </citation>
    <scope>NUCLEOTIDE SEQUENCE</scope>
    <source>
        <strain evidence="1">MAHUQ-68</strain>
    </source>
</reference>
<dbReference type="Proteomes" id="UP001155182">
    <property type="component" value="Unassembled WGS sequence"/>
</dbReference>
<organism evidence="1 2">
    <name type="scientific">Solitalea agri</name>
    <dbReference type="NCBI Taxonomy" id="2953739"/>
    <lineage>
        <taxon>Bacteria</taxon>
        <taxon>Pseudomonadati</taxon>
        <taxon>Bacteroidota</taxon>
        <taxon>Sphingobacteriia</taxon>
        <taxon>Sphingobacteriales</taxon>
        <taxon>Sphingobacteriaceae</taxon>
        <taxon>Solitalea</taxon>
    </lineage>
</organism>
<keyword evidence="2" id="KW-1185">Reference proteome</keyword>
<proteinExistence type="predicted"/>
<dbReference type="InterPro" id="IPR032272">
    <property type="entry name" value="DUF4834"/>
</dbReference>
<dbReference type="EMBL" id="JAMWYS010000028">
    <property type="protein sequence ID" value="MCO4292930.1"/>
    <property type="molecule type" value="Genomic_DNA"/>
</dbReference>
<accession>A0A9X2JDI1</accession>
<dbReference type="RefSeq" id="WP_252587421.1">
    <property type="nucleotide sequence ID" value="NZ_JAMWYS010000028.1"/>
</dbReference>
<sequence>MGTFIRFILELILIFWLLRVLLRFAAPFLFRSVAQKMTNQAENYYRQQQQQYYNNARKSDGEMNIDSVPHNSTHRKANLDKGGEFIDYEEVK</sequence>
<dbReference type="Pfam" id="PF16118">
    <property type="entry name" value="DUF4834"/>
    <property type="match status" value="1"/>
</dbReference>
<comment type="caution">
    <text evidence="1">The sequence shown here is derived from an EMBL/GenBank/DDBJ whole genome shotgun (WGS) entry which is preliminary data.</text>
</comment>
<protein>
    <submittedName>
        <fullName evidence="1">DUF4834 family protein</fullName>
    </submittedName>
</protein>
<evidence type="ECO:0000313" key="1">
    <source>
        <dbReference type="EMBL" id="MCO4292930.1"/>
    </source>
</evidence>
<evidence type="ECO:0000313" key="2">
    <source>
        <dbReference type="Proteomes" id="UP001155182"/>
    </source>
</evidence>
<dbReference type="AlphaFoldDB" id="A0A9X2JDI1"/>